<evidence type="ECO:0000256" key="11">
    <source>
        <dbReference type="PIRNR" id="PIRNR006268"/>
    </source>
</evidence>
<evidence type="ECO:0000313" key="12">
    <source>
        <dbReference type="EMBL" id="MFC5502932.1"/>
    </source>
</evidence>
<evidence type="ECO:0000256" key="8">
    <source>
        <dbReference type="ARBA" id="ARBA00022842"/>
    </source>
</evidence>
<keyword evidence="5 11" id="KW-0808">Transferase</keyword>
<dbReference type="Pfam" id="PF02424">
    <property type="entry name" value="ApbE"/>
    <property type="match status" value="1"/>
</dbReference>
<dbReference type="Proteomes" id="UP001596039">
    <property type="component" value="Unassembled WGS sequence"/>
</dbReference>
<organism evidence="12 13">
    <name type="scientific">Lysinimonas soli</name>
    <dbReference type="NCBI Taxonomy" id="1074233"/>
    <lineage>
        <taxon>Bacteria</taxon>
        <taxon>Bacillati</taxon>
        <taxon>Actinomycetota</taxon>
        <taxon>Actinomycetes</taxon>
        <taxon>Micrococcales</taxon>
        <taxon>Microbacteriaceae</taxon>
        <taxon>Lysinimonas</taxon>
    </lineage>
</organism>
<dbReference type="PANTHER" id="PTHR30040:SF2">
    <property type="entry name" value="FAD:PROTEIN FMN TRANSFERASE"/>
    <property type="match status" value="1"/>
</dbReference>
<dbReference type="SUPFAM" id="SSF143631">
    <property type="entry name" value="ApbE-like"/>
    <property type="match status" value="1"/>
</dbReference>
<dbReference type="Gene3D" id="3.10.520.10">
    <property type="entry name" value="ApbE-like domains"/>
    <property type="match status" value="1"/>
</dbReference>
<evidence type="ECO:0000256" key="4">
    <source>
        <dbReference type="ARBA" id="ARBA00022630"/>
    </source>
</evidence>
<dbReference type="PANTHER" id="PTHR30040">
    <property type="entry name" value="THIAMINE BIOSYNTHESIS LIPOPROTEIN APBE"/>
    <property type="match status" value="1"/>
</dbReference>
<dbReference type="EMBL" id="JBHSMG010000003">
    <property type="protein sequence ID" value="MFC5502932.1"/>
    <property type="molecule type" value="Genomic_DNA"/>
</dbReference>
<evidence type="ECO:0000256" key="5">
    <source>
        <dbReference type="ARBA" id="ARBA00022679"/>
    </source>
</evidence>
<dbReference type="PIRSF" id="PIRSF006268">
    <property type="entry name" value="ApbE"/>
    <property type="match status" value="1"/>
</dbReference>
<proteinExistence type="inferred from homology"/>
<evidence type="ECO:0000256" key="7">
    <source>
        <dbReference type="ARBA" id="ARBA00022827"/>
    </source>
</evidence>
<evidence type="ECO:0000256" key="2">
    <source>
        <dbReference type="ARBA" id="ARBA00011955"/>
    </source>
</evidence>
<comment type="similarity">
    <text evidence="11">Belongs to the ApbE family.</text>
</comment>
<protein>
    <recommendedName>
        <fullName evidence="3 11">FAD:protein FMN transferase</fullName>
        <ecNumber evidence="2 11">2.7.1.180</ecNumber>
    </recommendedName>
    <alternativeName>
        <fullName evidence="9 11">Flavin transferase</fullName>
    </alternativeName>
</protein>
<keyword evidence="6 11" id="KW-0479">Metal-binding</keyword>
<dbReference type="GO" id="GO:0016740">
    <property type="term" value="F:transferase activity"/>
    <property type="evidence" value="ECO:0007669"/>
    <property type="project" value="UniProtKB-KW"/>
</dbReference>
<evidence type="ECO:0000256" key="9">
    <source>
        <dbReference type="ARBA" id="ARBA00031306"/>
    </source>
</evidence>
<reference evidence="13" key="1">
    <citation type="journal article" date="2019" name="Int. J. Syst. Evol. Microbiol.">
        <title>The Global Catalogue of Microorganisms (GCM) 10K type strain sequencing project: providing services to taxonomists for standard genome sequencing and annotation.</title>
        <authorList>
            <consortium name="The Broad Institute Genomics Platform"/>
            <consortium name="The Broad Institute Genome Sequencing Center for Infectious Disease"/>
            <person name="Wu L."/>
            <person name="Ma J."/>
        </authorList>
    </citation>
    <scope>NUCLEOTIDE SEQUENCE [LARGE SCALE GENOMIC DNA]</scope>
    <source>
        <strain evidence="13">CGMCC 4.6997</strain>
    </source>
</reference>
<keyword evidence="4 11" id="KW-0285">Flavoprotein</keyword>
<dbReference type="InterPro" id="IPR024932">
    <property type="entry name" value="ApbE"/>
</dbReference>
<evidence type="ECO:0000256" key="6">
    <source>
        <dbReference type="ARBA" id="ARBA00022723"/>
    </source>
</evidence>
<evidence type="ECO:0000256" key="3">
    <source>
        <dbReference type="ARBA" id="ARBA00016337"/>
    </source>
</evidence>
<evidence type="ECO:0000256" key="10">
    <source>
        <dbReference type="ARBA" id="ARBA00048540"/>
    </source>
</evidence>
<accession>A0ABW0NS57</accession>
<dbReference type="EC" id="2.7.1.180" evidence="2 11"/>
<evidence type="ECO:0000256" key="1">
    <source>
        <dbReference type="ARBA" id="ARBA00001946"/>
    </source>
</evidence>
<keyword evidence="8 11" id="KW-0460">Magnesium</keyword>
<dbReference type="InterPro" id="IPR003374">
    <property type="entry name" value="ApbE-like_sf"/>
</dbReference>
<name>A0ABW0NS57_9MICO</name>
<comment type="catalytic activity">
    <reaction evidence="10 11">
        <text>L-threonyl-[protein] + FAD = FMN-L-threonyl-[protein] + AMP + H(+)</text>
        <dbReference type="Rhea" id="RHEA:36847"/>
        <dbReference type="Rhea" id="RHEA-COMP:11060"/>
        <dbReference type="Rhea" id="RHEA-COMP:11061"/>
        <dbReference type="ChEBI" id="CHEBI:15378"/>
        <dbReference type="ChEBI" id="CHEBI:30013"/>
        <dbReference type="ChEBI" id="CHEBI:57692"/>
        <dbReference type="ChEBI" id="CHEBI:74257"/>
        <dbReference type="ChEBI" id="CHEBI:456215"/>
        <dbReference type="EC" id="2.7.1.180"/>
    </reaction>
</comment>
<keyword evidence="13" id="KW-1185">Reference proteome</keyword>
<evidence type="ECO:0000313" key="13">
    <source>
        <dbReference type="Proteomes" id="UP001596039"/>
    </source>
</evidence>
<comment type="cofactor">
    <cofactor evidence="1">
        <name>Mg(2+)</name>
        <dbReference type="ChEBI" id="CHEBI:18420"/>
    </cofactor>
</comment>
<dbReference type="RefSeq" id="WP_386740650.1">
    <property type="nucleotide sequence ID" value="NZ_JBHSMG010000003.1"/>
</dbReference>
<sequence length="299" mass="31583">MIESRTLSAMGGPAHLTVNGGRAGLLDELAEELERLDGLWSRFLPHSELSRLNAAAGETVTVDPATVGLIQAMRDGHAETGGAYDPTMLPALVAAGYEASFRDPDRRTALADGVRDGGDLAAIEIEGTRVRLPRGMTLDSGGIGKGYAADLLCERALQRGATGVLVELDGDLVVAGEAPVTGFWTVGVEHPDDATTHVETVRLAAGGVATSGTRRRRWSVGDEERHHLLDPRTLLPARTGLHAATVIAGTGARAEVLTKAAFVPPPEGFLNWLPTRNAAGLVISTEGDIRTSSNWEDYR</sequence>
<comment type="caution">
    <text evidence="12">The sequence shown here is derived from an EMBL/GenBank/DDBJ whole genome shotgun (WGS) entry which is preliminary data.</text>
</comment>
<gene>
    <name evidence="12" type="ORF">ACFPJ4_11840</name>
</gene>
<keyword evidence="7 11" id="KW-0274">FAD</keyword>